<feature type="compositionally biased region" description="Polar residues" evidence="1">
    <location>
        <begin position="638"/>
        <end position="656"/>
    </location>
</feature>
<dbReference type="AlphaFoldDB" id="A0A7R9BVK8"/>
<dbReference type="PANTHER" id="PTHR47765:SF2">
    <property type="entry name" value="EXONUCLEASE MUT-7 HOMOLOG"/>
    <property type="match status" value="1"/>
</dbReference>
<protein>
    <recommendedName>
        <fullName evidence="2">3'-5' exonuclease domain-containing protein</fullName>
    </recommendedName>
</protein>
<accession>A0A7R9BVK8</accession>
<dbReference type="SUPFAM" id="SSF53098">
    <property type="entry name" value="Ribonuclease H-like"/>
    <property type="match status" value="1"/>
</dbReference>
<dbReference type="GO" id="GO:0003676">
    <property type="term" value="F:nucleic acid binding"/>
    <property type="evidence" value="ECO:0007669"/>
    <property type="project" value="InterPro"/>
</dbReference>
<sequence>MSATTESASAWQKLHSEEMLDECFESSDEDDDELTLLRLMLIDPKMIKLPDNLVVTWNSKAGSYRPDDVPPPLHQATIIQAPINLESLIVHCSGVGEINIEDASGLPAGEPKGNITLEVSGEWRDQARFCVKVRRNASFECVKESSVLDDGEDSVEVYTPCFVKNKTYSSARSRKKPEQRLCEIWDTEEVPTWHDEKAPREFRCMEPDDALCEANELLANVGCQLVLPMIQRSAPLVPIHQFLSELQCVKRDRYAKQLSSEVDAILFDLPDNLLENALFILCRGHERSIRCDPVMNMNLISLILNRLKFHKSAKHPRIHPISSSRKKDVFALFAVKHFQQIIRLVCLAFSLPDERLLSFYESEVTRMIQDEDYLSKGSLTKSIRRWCTLYGLDEERYAPHSYVDTRRQDLRFLVHATYRSKALSIDAFVERVDRMLCNNYTLSSWFVRFLEGSGKISEASFWADRVSLSPESYSPQIRQKINMGDLGVSDRKQLAVDPSLFHTLRIGEENIFFVGDISTYRNVMKILLEKKMVGLDCEWLSTSVNNKKLLSIIQIATEKEVFLFDMLKLKPLISGEDGVPLVKFFSSSTVMKICYDFNSDTEMLDLLCAPRAYIASESKNIFDLETFHSLAKRNLLNQAGGKNSSPGNKQAKNSGTGKPVTGLAAVVKAVLGKPLDKRECMSDWERRPLRREQMRYAALDAFCLVEIYLAVAAKAEDMETDFKNIFESYFSTT</sequence>
<dbReference type="Proteomes" id="UP000678499">
    <property type="component" value="Unassembled WGS sequence"/>
</dbReference>
<keyword evidence="4" id="KW-1185">Reference proteome</keyword>
<evidence type="ECO:0000313" key="4">
    <source>
        <dbReference type="Proteomes" id="UP000678499"/>
    </source>
</evidence>
<evidence type="ECO:0000256" key="1">
    <source>
        <dbReference type="SAM" id="MobiDB-lite"/>
    </source>
</evidence>
<dbReference type="OrthoDB" id="18193at2759"/>
<evidence type="ECO:0000313" key="3">
    <source>
        <dbReference type="EMBL" id="CAD7280779.1"/>
    </source>
</evidence>
<feature type="region of interest" description="Disordered" evidence="1">
    <location>
        <begin position="638"/>
        <end position="659"/>
    </location>
</feature>
<name>A0A7R9BVK8_9CRUS</name>
<dbReference type="InterPro" id="IPR012337">
    <property type="entry name" value="RNaseH-like_sf"/>
</dbReference>
<dbReference type="InterPro" id="IPR002562">
    <property type="entry name" value="3'-5'_exonuclease_dom"/>
</dbReference>
<reference evidence="3" key="1">
    <citation type="submission" date="2020-11" db="EMBL/GenBank/DDBJ databases">
        <authorList>
            <person name="Tran Van P."/>
        </authorList>
    </citation>
    <scope>NUCLEOTIDE SEQUENCE</scope>
</reference>
<dbReference type="GO" id="GO:0006139">
    <property type="term" value="P:nucleobase-containing compound metabolic process"/>
    <property type="evidence" value="ECO:0007669"/>
    <property type="project" value="InterPro"/>
</dbReference>
<organism evidence="3">
    <name type="scientific">Notodromas monacha</name>
    <dbReference type="NCBI Taxonomy" id="399045"/>
    <lineage>
        <taxon>Eukaryota</taxon>
        <taxon>Metazoa</taxon>
        <taxon>Ecdysozoa</taxon>
        <taxon>Arthropoda</taxon>
        <taxon>Crustacea</taxon>
        <taxon>Oligostraca</taxon>
        <taxon>Ostracoda</taxon>
        <taxon>Podocopa</taxon>
        <taxon>Podocopida</taxon>
        <taxon>Cypridocopina</taxon>
        <taxon>Cypridoidea</taxon>
        <taxon>Cyprididae</taxon>
        <taxon>Notodromas</taxon>
    </lineage>
</organism>
<dbReference type="Pfam" id="PF01612">
    <property type="entry name" value="DNA_pol_A_exo1"/>
    <property type="match status" value="1"/>
</dbReference>
<dbReference type="GO" id="GO:0008408">
    <property type="term" value="F:3'-5' exonuclease activity"/>
    <property type="evidence" value="ECO:0007669"/>
    <property type="project" value="InterPro"/>
</dbReference>
<gene>
    <name evidence="3" type="ORF">NMOB1V02_LOCUS8436</name>
</gene>
<dbReference type="EMBL" id="OA884436">
    <property type="protein sequence ID" value="CAD7280779.1"/>
    <property type="molecule type" value="Genomic_DNA"/>
</dbReference>
<proteinExistence type="predicted"/>
<dbReference type="PANTHER" id="PTHR47765">
    <property type="entry name" value="3'-5' EXONUCLEASE DOMAIN-CONTAINING PROTEIN"/>
    <property type="match status" value="1"/>
</dbReference>
<dbReference type="InterPro" id="IPR052408">
    <property type="entry name" value="Exonuclease_MUT-7-like"/>
</dbReference>
<dbReference type="Gene3D" id="3.30.420.10">
    <property type="entry name" value="Ribonuclease H-like superfamily/Ribonuclease H"/>
    <property type="match status" value="1"/>
</dbReference>
<dbReference type="InterPro" id="IPR036397">
    <property type="entry name" value="RNaseH_sf"/>
</dbReference>
<dbReference type="EMBL" id="CAJPEX010002399">
    <property type="protein sequence ID" value="CAG0920931.1"/>
    <property type="molecule type" value="Genomic_DNA"/>
</dbReference>
<evidence type="ECO:0000259" key="2">
    <source>
        <dbReference type="SMART" id="SM00474"/>
    </source>
</evidence>
<dbReference type="SMART" id="SM00474">
    <property type="entry name" value="35EXOc"/>
    <property type="match status" value="1"/>
</dbReference>
<feature type="domain" description="3'-5' exonuclease" evidence="2">
    <location>
        <begin position="504"/>
        <end position="716"/>
    </location>
</feature>